<dbReference type="FunFam" id="3.40.640.10:FF:000078">
    <property type="entry name" value="Adenosylmethionine-8-amino-7-oxononanoate aminotransferase"/>
    <property type="match status" value="1"/>
</dbReference>
<feature type="binding site" evidence="13">
    <location>
        <position position="55"/>
    </location>
    <ligand>
        <name>substrate</name>
    </ligand>
</feature>
<dbReference type="InterPro" id="IPR015422">
    <property type="entry name" value="PyrdxlP-dep_Trfase_small"/>
</dbReference>
<dbReference type="PIRSF" id="PIRSF000521">
    <property type="entry name" value="Transaminase_4ab_Lys_Orn"/>
    <property type="match status" value="1"/>
</dbReference>
<feature type="modified residue" description="N6-(pyridoxal phosphate)lysine" evidence="13">
    <location>
        <position position="275"/>
    </location>
</feature>
<dbReference type="RefSeq" id="WP_294893431.1">
    <property type="nucleotide sequence ID" value="NZ_DLUI01000085.1"/>
</dbReference>
<dbReference type="InterPro" id="IPR049704">
    <property type="entry name" value="Aminotrans_3_PPA_site"/>
</dbReference>
<feature type="binding site" evidence="13">
    <location>
        <position position="398"/>
    </location>
    <ligand>
        <name>substrate</name>
    </ligand>
</feature>
<feature type="binding site" evidence="13">
    <location>
        <position position="246"/>
    </location>
    <ligand>
        <name>pyridoxal 5'-phosphate</name>
        <dbReference type="ChEBI" id="CHEBI:597326"/>
    </ligand>
</feature>
<comment type="cofactor">
    <cofactor evidence="1 13">
        <name>pyridoxal 5'-phosphate</name>
        <dbReference type="ChEBI" id="CHEBI:597326"/>
    </cofactor>
</comment>
<feature type="binding site" evidence="13">
    <location>
        <position position="275"/>
    </location>
    <ligand>
        <name>substrate</name>
    </ligand>
</feature>
<dbReference type="PANTHER" id="PTHR42684">
    <property type="entry name" value="ADENOSYLMETHIONINE-8-AMINO-7-OXONONANOATE AMINOTRANSFERASE"/>
    <property type="match status" value="1"/>
</dbReference>
<evidence type="ECO:0000256" key="12">
    <source>
        <dbReference type="ARBA" id="ARBA00060970"/>
    </source>
</evidence>
<feature type="binding site" evidence="13">
    <location>
        <begin position="115"/>
        <end position="116"/>
    </location>
    <ligand>
        <name>pyridoxal 5'-phosphate</name>
        <dbReference type="ChEBI" id="CHEBI:597326"/>
    </ligand>
</feature>
<dbReference type="GO" id="GO:0009102">
    <property type="term" value="P:biotin biosynthetic process"/>
    <property type="evidence" value="ECO:0007669"/>
    <property type="project" value="UniProtKB-UniRule"/>
</dbReference>
<dbReference type="CDD" id="cd00610">
    <property type="entry name" value="OAT_like"/>
    <property type="match status" value="1"/>
</dbReference>
<comment type="catalytic activity">
    <reaction evidence="11 13">
        <text>(8S)-8-amino-7-oxononanoate + S-adenosyl-L-methionine = S-adenosyl-4-methylsulfanyl-2-oxobutanoate + (7R,8S)-7,8-diammoniononanoate</text>
        <dbReference type="Rhea" id="RHEA:16861"/>
        <dbReference type="ChEBI" id="CHEBI:16490"/>
        <dbReference type="ChEBI" id="CHEBI:59789"/>
        <dbReference type="ChEBI" id="CHEBI:149468"/>
        <dbReference type="ChEBI" id="CHEBI:149469"/>
        <dbReference type="EC" id="2.6.1.62"/>
    </reaction>
</comment>
<comment type="subunit">
    <text evidence="4 13">Homodimer.</text>
</comment>
<evidence type="ECO:0000313" key="15">
    <source>
        <dbReference type="Proteomes" id="UP000228859"/>
    </source>
</evidence>
<comment type="subcellular location">
    <subcellularLocation>
        <location evidence="2 13">Cytoplasm</location>
    </subcellularLocation>
</comment>
<dbReference type="Proteomes" id="UP000228859">
    <property type="component" value="Unassembled WGS sequence"/>
</dbReference>
<reference evidence="14 15" key="1">
    <citation type="journal article" date="2017" name="Front. Microbiol.">
        <title>Comparative Genomic Analysis of the Class Epsilonproteobacteria and Proposed Reclassification to Epsilonbacteraeota (phyl. nov.).</title>
        <authorList>
            <person name="Waite D.W."/>
            <person name="Vanwonterghem I."/>
            <person name="Rinke C."/>
            <person name="Parks D.H."/>
            <person name="Zhang Y."/>
            <person name="Takai K."/>
            <person name="Sievert S.M."/>
            <person name="Simon J."/>
            <person name="Campbell B.J."/>
            <person name="Hanson T.E."/>
            <person name="Woyke T."/>
            <person name="Klotz M.G."/>
            <person name="Hugenholtz P."/>
        </authorList>
    </citation>
    <scope>NUCLEOTIDE SEQUENCE [LARGE SCALE GENOMIC DNA]</scope>
    <source>
        <strain evidence="14">UBA12443</strain>
    </source>
</reference>
<keyword evidence="7 13" id="KW-0808">Transferase</keyword>
<dbReference type="SUPFAM" id="SSF53383">
    <property type="entry name" value="PLP-dependent transferases"/>
    <property type="match status" value="1"/>
</dbReference>
<dbReference type="AlphaFoldDB" id="A0A2D3WP12"/>
<gene>
    <name evidence="13" type="primary">bioA</name>
    <name evidence="14" type="ORF">CFH83_06080</name>
</gene>
<dbReference type="UniPathway" id="UPA00078">
    <property type="reaction ID" value="UER00160"/>
</dbReference>
<evidence type="ECO:0000256" key="9">
    <source>
        <dbReference type="ARBA" id="ARBA00022756"/>
    </source>
</evidence>
<comment type="pathway">
    <text evidence="3 13">Cofactor biosynthesis; biotin biosynthesis; 7,8-diaminononanoate from 8-amino-7-oxononanoate (SAM route): step 1/1.</text>
</comment>
<feature type="binding site" evidence="13">
    <location>
        <position position="147"/>
    </location>
    <ligand>
        <name>substrate</name>
    </ligand>
</feature>
<accession>A0A2D3WP12</accession>
<proteinExistence type="inferred from homology"/>
<sequence length="433" mass="48179">MNNLEISTRDLSVLWHPCTQMKDHETIPLIPIAKGDGVYLEDFEGNRTIDAISSWWVNLFGHCNPYINRKIKEQLDKLEHVILAGFTHEGIVRLSERLVALSPKGLTRCFYADNGSSAIEVALKMSYHSHKNKGEERGLFVSLSESYHGETLGALSIGDVALYKETYEPLLIRSIQTPSPINQSIEAALEAAKSFESLLQERGGEIAALIVEPLVQGAGGMKMYHPLFLSEAKQLCERYGLHFIADEILVGFGRTGSMFACEQADITPDFLVLSKGLTGGYLPLSAVLTTEEVYGSFYCDYNPSRSFLHSHSYTGNALACAAANATLDIFESENVIENNRRTIALIGEELKRFEGLARVKEVRQCGMIAAIELEGFDPRERIGLKIHQHCMREGVLIRPLGSVIYVMTPYVITSEELKRVFSAIERAIESIDI</sequence>
<evidence type="ECO:0000256" key="4">
    <source>
        <dbReference type="ARBA" id="ARBA00011738"/>
    </source>
</evidence>
<comment type="similarity">
    <text evidence="12 13">Belongs to the class-III pyridoxal-phosphate-dependent aminotransferase family. BioA subfamily.</text>
</comment>
<comment type="caution">
    <text evidence="14">The sequence shown here is derived from an EMBL/GenBank/DDBJ whole genome shotgun (WGS) entry which is preliminary data.</text>
</comment>
<dbReference type="Pfam" id="PF00202">
    <property type="entry name" value="Aminotran_3"/>
    <property type="match status" value="1"/>
</dbReference>
<dbReference type="NCBIfam" id="NF004624">
    <property type="entry name" value="PRK05964.1"/>
    <property type="match status" value="1"/>
</dbReference>
<dbReference type="Gene3D" id="3.90.1150.10">
    <property type="entry name" value="Aspartate Aminotransferase, domain 1"/>
    <property type="match status" value="1"/>
</dbReference>
<evidence type="ECO:0000256" key="10">
    <source>
        <dbReference type="ARBA" id="ARBA00022898"/>
    </source>
</evidence>
<evidence type="ECO:0000256" key="1">
    <source>
        <dbReference type="ARBA" id="ARBA00001933"/>
    </source>
</evidence>
<feature type="binding site" evidence="13">
    <location>
        <begin position="311"/>
        <end position="312"/>
    </location>
    <ligand>
        <name>pyridoxal 5'-phosphate</name>
        <dbReference type="ChEBI" id="CHEBI:597326"/>
    </ligand>
</feature>
<dbReference type="EMBL" id="DLUI01000085">
    <property type="protein sequence ID" value="DAB38413.1"/>
    <property type="molecule type" value="Genomic_DNA"/>
</dbReference>
<comment type="function">
    <text evidence="13">Catalyzes the transfer of the alpha-amino group from S-adenosyl-L-methionine (SAM) to 7-keto-8-aminopelargonic acid (KAPA) to form 7,8-diaminopelargonic acid (DAPA). It is the only aminotransferase known to utilize SAM as an amino donor.</text>
</comment>
<organism evidence="14 15">
    <name type="scientific">Sulfuricurvum kujiense</name>
    <dbReference type="NCBI Taxonomy" id="148813"/>
    <lineage>
        <taxon>Bacteria</taxon>
        <taxon>Pseudomonadati</taxon>
        <taxon>Campylobacterota</taxon>
        <taxon>Epsilonproteobacteria</taxon>
        <taxon>Campylobacterales</taxon>
        <taxon>Sulfurimonadaceae</taxon>
        <taxon>Sulfuricurvum</taxon>
    </lineage>
</organism>
<evidence type="ECO:0000256" key="2">
    <source>
        <dbReference type="ARBA" id="ARBA00004496"/>
    </source>
</evidence>
<protein>
    <recommendedName>
        <fullName evidence="13">Adenosylmethionine-8-amino-7-oxononanoate aminotransferase</fullName>
        <ecNumber evidence="13">2.6.1.62</ecNumber>
    </recommendedName>
    <alternativeName>
        <fullName evidence="13">7,8-diamino-pelargonic acid aminotransferase</fullName>
        <shortName evidence="13">DAPA AT</shortName>
        <shortName evidence="13">DAPA aminotransferase</shortName>
    </alternativeName>
    <alternativeName>
        <fullName evidence="13">7,8-diaminononanoate synthase</fullName>
        <shortName evidence="13">DANS</shortName>
    </alternativeName>
    <alternativeName>
        <fullName evidence="13">Diaminopelargonic acid synthase</fullName>
    </alternativeName>
</protein>
<evidence type="ECO:0000256" key="5">
    <source>
        <dbReference type="ARBA" id="ARBA00022490"/>
    </source>
</evidence>
<evidence type="ECO:0000256" key="3">
    <source>
        <dbReference type="ARBA" id="ARBA00005063"/>
    </source>
</evidence>
<keyword evidence="9 13" id="KW-0093">Biotin biosynthesis</keyword>
<evidence type="ECO:0000256" key="7">
    <source>
        <dbReference type="ARBA" id="ARBA00022679"/>
    </source>
</evidence>
<dbReference type="NCBIfam" id="TIGR00508">
    <property type="entry name" value="bioA"/>
    <property type="match status" value="1"/>
</dbReference>
<dbReference type="PROSITE" id="PS00600">
    <property type="entry name" value="AA_TRANSFER_CLASS_3"/>
    <property type="match status" value="1"/>
</dbReference>
<dbReference type="GO" id="GO:0005737">
    <property type="term" value="C:cytoplasm"/>
    <property type="evidence" value="ECO:0007669"/>
    <property type="project" value="UniProtKB-SubCell"/>
</dbReference>
<keyword evidence="6 13" id="KW-0032">Aminotransferase</keyword>
<feature type="site" description="Participates in the substrate recognition with KAPA and in a stacking interaction with the adenine ring of SAM" evidence="13">
    <location>
        <position position="18"/>
    </location>
</feature>
<dbReference type="GO" id="GO:0030170">
    <property type="term" value="F:pyridoxal phosphate binding"/>
    <property type="evidence" value="ECO:0007669"/>
    <property type="project" value="UniProtKB-UniRule"/>
</dbReference>
<dbReference type="EC" id="2.6.1.62" evidence="13"/>
<keyword evidence="5 13" id="KW-0963">Cytoplasm</keyword>
<keyword evidence="8 13" id="KW-0949">S-adenosyl-L-methionine</keyword>
<evidence type="ECO:0000256" key="8">
    <source>
        <dbReference type="ARBA" id="ARBA00022691"/>
    </source>
</evidence>
<dbReference type="InterPro" id="IPR005814">
    <property type="entry name" value="Aminotrans_3"/>
</dbReference>
<keyword evidence="10 13" id="KW-0663">Pyridoxal phosphate</keyword>
<evidence type="ECO:0000256" key="11">
    <source>
        <dbReference type="ARBA" id="ARBA00048449"/>
    </source>
</evidence>
<name>A0A2D3WP12_9BACT</name>
<dbReference type="PANTHER" id="PTHR42684:SF17">
    <property type="entry name" value="ADENOSYLMETHIONINE-8-AMINO-7-OXONONANOATE AMINOTRANSFERASE"/>
    <property type="match status" value="1"/>
</dbReference>
<dbReference type="InterPro" id="IPR005815">
    <property type="entry name" value="BioA"/>
</dbReference>
<evidence type="ECO:0000256" key="6">
    <source>
        <dbReference type="ARBA" id="ARBA00022576"/>
    </source>
</evidence>
<evidence type="ECO:0000256" key="13">
    <source>
        <dbReference type="HAMAP-Rule" id="MF_00834"/>
    </source>
</evidence>
<dbReference type="Gene3D" id="3.40.640.10">
    <property type="entry name" value="Type I PLP-dependent aspartate aminotransferase-like (Major domain)"/>
    <property type="match status" value="1"/>
</dbReference>
<dbReference type="InterPro" id="IPR015421">
    <property type="entry name" value="PyrdxlP-dep_Trfase_major"/>
</dbReference>
<evidence type="ECO:0000313" key="14">
    <source>
        <dbReference type="EMBL" id="DAB38413.1"/>
    </source>
</evidence>
<dbReference type="HAMAP" id="MF_00834">
    <property type="entry name" value="BioA"/>
    <property type="match status" value="1"/>
</dbReference>
<feature type="binding site" evidence="13">
    <location>
        <position position="310"/>
    </location>
    <ligand>
        <name>substrate</name>
    </ligand>
</feature>
<dbReference type="GO" id="GO:0004015">
    <property type="term" value="F:adenosylmethionine-8-amino-7-oxononanoate transaminase activity"/>
    <property type="evidence" value="ECO:0007669"/>
    <property type="project" value="UniProtKB-UniRule"/>
</dbReference>
<dbReference type="InterPro" id="IPR015424">
    <property type="entry name" value="PyrdxlP-dep_Trfase"/>
</dbReference>